<evidence type="ECO:0000256" key="1">
    <source>
        <dbReference type="ARBA" id="ARBA00022723"/>
    </source>
</evidence>
<dbReference type="Proteomes" id="UP000245207">
    <property type="component" value="Unassembled WGS sequence"/>
</dbReference>
<dbReference type="InterPro" id="IPR036396">
    <property type="entry name" value="Cyt_P450_sf"/>
</dbReference>
<keyword evidence="3" id="KW-0812">Transmembrane</keyword>
<gene>
    <name evidence="4" type="ORF">CTI12_AA484990</name>
</gene>
<keyword evidence="2" id="KW-0408">Iron</keyword>
<protein>
    <submittedName>
        <fullName evidence="4">Cytochrome P450</fullName>
    </submittedName>
</protein>
<organism evidence="4 5">
    <name type="scientific">Artemisia annua</name>
    <name type="common">Sweet wormwood</name>
    <dbReference type="NCBI Taxonomy" id="35608"/>
    <lineage>
        <taxon>Eukaryota</taxon>
        <taxon>Viridiplantae</taxon>
        <taxon>Streptophyta</taxon>
        <taxon>Embryophyta</taxon>
        <taxon>Tracheophyta</taxon>
        <taxon>Spermatophyta</taxon>
        <taxon>Magnoliopsida</taxon>
        <taxon>eudicotyledons</taxon>
        <taxon>Gunneridae</taxon>
        <taxon>Pentapetalae</taxon>
        <taxon>asterids</taxon>
        <taxon>campanulids</taxon>
        <taxon>Asterales</taxon>
        <taxon>Asteraceae</taxon>
        <taxon>Asteroideae</taxon>
        <taxon>Anthemideae</taxon>
        <taxon>Artemisiinae</taxon>
        <taxon>Artemisia</taxon>
    </lineage>
</organism>
<keyword evidence="5" id="KW-1185">Reference proteome</keyword>
<keyword evidence="3" id="KW-0472">Membrane</keyword>
<dbReference type="PANTHER" id="PTHR24286:SF221">
    <property type="entry name" value="TAXADIENE 5-ALPHA HYDROXYLASE"/>
    <property type="match status" value="1"/>
</dbReference>
<dbReference type="Gene3D" id="1.10.630.10">
    <property type="entry name" value="Cytochrome P450"/>
    <property type="match status" value="3"/>
</dbReference>
<accession>A0A2U1LJA0</accession>
<comment type="caution">
    <text evidence="4">The sequence shown here is derived from an EMBL/GenBank/DDBJ whole genome shotgun (WGS) entry which is preliminary data.</text>
</comment>
<evidence type="ECO:0000256" key="2">
    <source>
        <dbReference type="ARBA" id="ARBA00023004"/>
    </source>
</evidence>
<dbReference type="GO" id="GO:0016125">
    <property type="term" value="P:sterol metabolic process"/>
    <property type="evidence" value="ECO:0007669"/>
    <property type="project" value="TreeGrafter"/>
</dbReference>
<sequence>MAAYITFFAIFFIILFIYKHFRKRTNKVRLPYGDMGLPWIGETVEFYKAQRMNQLYEDFFQPRFKKYGNVFKTKLMGSPTVVVNGTAANKFFMSNEFKLVVSSWPTSSVELMGKNSIMEKQGDSHRCLRGIITSTVNISGLEAMVPRMCNSIQNHMEKNWQNQEEISLYRSTKMLTFTIVLECLFGIGIETEKMFGVFERVLEGVLSPPINFPGTKFSRAKKARSEIEMVLIGEVRRKREAMENGRDEEDGMLFSKLEFFQPRFKKYGNVFKTKVMGSPTVVVNGTAANKFFMSNEFKLVVSSWPTSSVELMGKNSIMEILTVAFVASLHRLSTILGLRLWSQECATQFRNTWRRTGKIVKRSVFIGTKVSRAKKARAEIEKVLNGEVRRKREELEGGKDEEDNMLFSKLVAAFIRGEITEEEVVDNVVLLVFAAHDTTSYAITMTFKMLANHPDCYSRLLKEHEEIASSKRSGEALTFDDVKKMEKATTDIQFEGITIPKDWKIQSRLPLYTIWYGGPRLCAGYQLAKLNILVLVHYVVTRYNWSLVYPDEPILMDPLPFPSKGMPIKISPKSDN</sequence>
<dbReference type="GO" id="GO:0020037">
    <property type="term" value="F:heme binding"/>
    <property type="evidence" value="ECO:0007669"/>
    <property type="project" value="InterPro"/>
</dbReference>
<keyword evidence="3" id="KW-1133">Transmembrane helix</keyword>
<evidence type="ECO:0000313" key="4">
    <source>
        <dbReference type="EMBL" id="PWA49072.1"/>
    </source>
</evidence>
<feature type="transmembrane region" description="Helical" evidence="3">
    <location>
        <begin position="6"/>
        <end position="21"/>
    </location>
</feature>
<dbReference type="OrthoDB" id="442633at2759"/>
<dbReference type="GO" id="GO:0016705">
    <property type="term" value="F:oxidoreductase activity, acting on paired donors, with incorporation or reduction of molecular oxygen"/>
    <property type="evidence" value="ECO:0007669"/>
    <property type="project" value="InterPro"/>
</dbReference>
<dbReference type="AlphaFoldDB" id="A0A2U1LJA0"/>
<dbReference type="SUPFAM" id="SSF48264">
    <property type="entry name" value="Cytochrome P450"/>
    <property type="match status" value="2"/>
</dbReference>
<evidence type="ECO:0000313" key="5">
    <source>
        <dbReference type="Proteomes" id="UP000245207"/>
    </source>
</evidence>
<dbReference type="PANTHER" id="PTHR24286">
    <property type="entry name" value="CYTOCHROME P450 26"/>
    <property type="match status" value="1"/>
</dbReference>
<reference evidence="4 5" key="1">
    <citation type="journal article" date="2018" name="Mol. Plant">
        <title>The genome of Artemisia annua provides insight into the evolution of Asteraceae family and artemisinin biosynthesis.</title>
        <authorList>
            <person name="Shen Q."/>
            <person name="Zhang L."/>
            <person name="Liao Z."/>
            <person name="Wang S."/>
            <person name="Yan T."/>
            <person name="Shi P."/>
            <person name="Liu M."/>
            <person name="Fu X."/>
            <person name="Pan Q."/>
            <person name="Wang Y."/>
            <person name="Lv Z."/>
            <person name="Lu X."/>
            <person name="Zhang F."/>
            <person name="Jiang W."/>
            <person name="Ma Y."/>
            <person name="Chen M."/>
            <person name="Hao X."/>
            <person name="Li L."/>
            <person name="Tang Y."/>
            <person name="Lv G."/>
            <person name="Zhou Y."/>
            <person name="Sun X."/>
            <person name="Brodelius P.E."/>
            <person name="Rose J.K.C."/>
            <person name="Tang K."/>
        </authorList>
    </citation>
    <scope>NUCLEOTIDE SEQUENCE [LARGE SCALE GENOMIC DNA]</scope>
    <source>
        <strain evidence="5">cv. Huhao1</strain>
        <tissue evidence="4">Leaf</tissue>
    </source>
</reference>
<dbReference type="STRING" id="35608.A0A2U1LJA0"/>
<name>A0A2U1LJA0_ARTAN</name>
<dbReference type="InterPro" id="IPR001128">
    <property type="entry name" value="Cyt_P450"/>
</dbReference>
<evidence type="ECO:0000256" key="3">
    <source>
        <dbReference type="SAM" id="Phobius"/>
    </source>
</evidence>
<dbReference type="Pfam" id="PF00067">
    <property type="entry name" value="p450"/>
    <property type="match status" value="2"/>
</dbReference>
<keyword evidence="1" id="KW-0479">Metal-binding</keyword>
<dbReference type="GO" id="GO:0004497">
    <property type="term" value="F:monooxygenase activity"/>
    <property type="evidence" value="ECO:0007669"/>
    <property type="project" value="InterPro"/>
</dbReference>
<proteinExistence type="predicted"/>
<dbReference type="GO" id="GO:0005506">
    <property type="term" value="F:iron ion binding"/>
    <property type="evidence" value="ECO:0007669"/>
    <property type="project" value="InterPro"/>
</dbReference>
<dbReference type="EMBL" id="PKPP01009092">
    <property type="protein sequence ID" value="PWA49072.1"/>
    <property type="molecule type" value="Genomic_DNA"/>
</dbReference>